<feature type="transmembrane region" description="Helical" evidence="1">
    <location>
        <begin position="228"/>
        <end position="247"/>
    </location>
</feature>
<evidence type="ECO:0000256" key="1">
    <source>
        <dbReference type="SAM" id="Phobius"/>
    </source>
</evidence>
<keyword evidence="1" id="KW-0472">Membrane</keyword>
<protein>
    <submittedName>
        <fullName evidence="2">Uncharacterized protein</fullName>
    </submittedName>
</protein>
<proteinExistence type="predicted"/>
<gene>
    <name evidence="2" type="ORF">B0J15DRAFT_527542</name>
</gene>
<comment type="caution">
    <text evidence="2">The sequence shown here is derived from an EMBL/GenBank/DDBJ whole genome shotgun (WGS) entry which is preliminary data.</text>
</comment>
<evidence type="ECO:0000313" key="2">
    <source>
        <dbReference type="EMBL" id="KAH7248354.1"/>
    </source>
</evidence>
<dbReference type="AlphaFoldDB" id="A0A9P9KCV2"/>
<accession>A0A9P9KCV2</accession>
<keyword evidence="3" id="KW-1185">Reference proteome</keyword>
<sequence length="267" mass="29822">MSIDMVDAVAQEVEGRHLDDPTEEGIVDLGESRQSELLLLSQGAIDVVGQHEGEFATLVKDAWRHLEADESRSKRRVIDDLFEQVCERLNLEVFRVTAEHVKLLEISSDVDSDEEGRLLHCSLWVLTKGYVGEKTVGFDLLVNSCKVKYLLGLVKMVGNANHWKDEDLWDIYGQLFQLHASSIESVVRQAIYGSQRFSAKGQNREPQELSCAAVKAKSEKLTPRSARILWLLLVVGATVAVGTWSATPYGTRNRYPSQKNQGQAILG</sequence>
<dbReference type="EMBL" id="JAGTJS010000014">
    <property type="protein sequence ID" value="KAH7248354.1"/>
    <property type="molecule type" value="Genomic_DNA"/>
</dbReference>
<organism evidence="2 3">
    <name type="scientific">Fusarium solani</name>
    <name type="common">Filamentous fungus</name>
    <dbReference type="NCBI Taxonomy" id="169388"/>
    <lineage>
        <taxon>Eukaryota</taxon>
        <taxon>Fungi</taxon>
        <taxon>Dikarya</taxon>
        <taxon>Ascomycota</taxon>
        <taxon>Pezizomycotina</taxon>
        <taxon>Sordariomycetes</taxon>
        <taxon>Hypocreomycetidae</taxon>
        <taxon>Hypocreales</taxon>
        <taxon>Nectriaceae</taxon>
        <taxon>Fusarium</taxon>
        <taxon>Fusarium solani species complex</taxon>
    </lineage>
</organism>
<reference evidence="2" key="1">
    <citation type="journal article" date="2021" name="Nat. Commun.">
        <title>Genetic determinants of endophytism in the Arabidopsis root mycobiome.</title>
        <authorList>
            <person name="Mesny F."/>
            <person name="Miyauchi S."/>
            <person name="Thiergart T."/>
            <person name="Pickel B."/>
            <person name="Atanasova L."/>
            <person name="Karlsson M."/>
            <person name="Huettel B."/>
            <person name="Barry K.W."/>
            <person name="Haridas S."/>
            <person name="Chen C."/>
            <person name="Bauer D."/>
            <person name="Andreopoulos W."/>
            <person name="Pangilinan J."/>
            <person name="LaButti K."/>
            <person name="Riley R."/>
            <person name="Lipzen A."/>
            <person name="Clum A."/>
            <person name="Drula E."/>
            <person name="Henrissat B."/>
            <person name="Kohler A."/>
            <person name="Grigoriev I.V."/>
            <person name="Martin F.M."/>
            <person name="Hacquard S."/>
        </authorList>
    </citation>
    <scope>NUCLEOTIDE SEQUENCE</scope>
    <source>
        <strain evidence="2">FSSC 5 MPI-SDFR-AT-0091</strain>
    </source>
</reference>
<dbReference type="Proteomes" id="UP000736672">
    <property type="component" value="Unassembled WGS sequence"/>
</dbReference>
<keyword evidence="1" id="KW-1133">Transmembrane helix</keyword>
<evidence type="ECO:0000313" key="3">
    <source>
        <dbReference type="Proteomes" id="UP000736672"/>
    </source>
</evidence>
<keyword evidence="1" id="KW-0812">Transmembrane</keyword>
<name>A0A9P9KCV2_FUSSL</name>